<dbReference type="Proteomes" id="UP000029643">
    <property type="component" value="Unassembled WGS sequence"/>
</dbReference>
<dbReference type="InterPro" id="IPR023753">
    <property type="entry name" value="FAD/NAD-binding_dom"/>
</dbReference>
<evidence type="ECO:0000256" key="7">
    <source>
        <dbReference type="ARBA" id="ARBA00047599"/>
    </source>
</evidence>
<evidence type="ECO:0000256" key="3">
    <source>
        <dbReference type="ARBA" id="ARBA00022630"/>
    </source>
</evidence>
<evidence type="ECO:0000256" key="1">
    <source>
        <dbReference type="ARBA" id="ARBA00005272"/>
    </source>
</evidence>
<dbReference type="Pfam" id="PF07992">
    <property type="entry name" value="Pyr_redox_2"/>
    <property type="match status" value="1"/>
</dbReference>
<keyword evidence="6" id="KW-0520">NAD</keyword>
<dbReference type="GO" id="GO:0050136">
    <property type="term" value="F:NADH dehydrogenase (quinone) (non-electrogenic) activity"/>
    <property type="evidence" value="ECO:0007669"/>
    <property type="project" value="UniProtKB-EC"/>
</dbReference>
<gene>
    <name evidence="9" type="ORF">JCM19274_3574</name>
</gene>
<proteinExistence type="inferred from homology"/>
<reference evidence="9 10" key="1">
    <citation type="journal article" date="2014" name="Genome Announc.">
        <title>Draft Genome Sequences of Marine Flavobacterium Algibacter lectus Strains SS8 and NR4.</title>
        <authorList>
            <person name="Takatani N."/>
            <person name="Nakanishi M."/>
            <person name="Meirelles P."/>
            <person name="Mino S."/>
            <person name="Suda W."/>
            <person name="Oshima K."/>
            <person name="Hattori M."/>
            <person name="Ohkuma M."/>
            <person name="Hosokawa M."/>
            <person name="Miyashita K."/>
            <person name="Thompson F.L."/>
            <person name="Niwa A."/>
            <person name="Sawabe T."/>
            <person name="Sawabe T."/>
        </authorList>
    </citation>
    <scope>NUCLEOTIDE SEQUENCE [LARGE SCALE GENOMIC DNA]</scope>
    <source>
        <strain evidence="10">JCM19274</strain>
    </source>
</reference>
<sequence length="72" mass="8357">MSKTEKIVIIGAGFAGLRLAQDLINHPNYEVYLIDKQNYHQFQPLMYQVATARLEPASISFPLRKFFKKQKT</sequence>
<feature type="domain" description="FAD/NAD(P)-binding" evidence="8">
    <location>
        <begin position="6"/>
        <end position="60"/>
    </location>
</feature>
<evidence type="ECO:0000256" key="5">
    <source>
        <dbReference type="ARBA" id="ARBA00023002"/>
    </source>
</evidence>
<comment type="caution">
    <text evidence="9">The sequence shown here is derived from an EMBL/GenBank/DDBJ whole genome shotgun (WGS) entry which is preliminary data.</text>
</comment>
<evidence type="ECO:0000313" key="10">
    <source>
        <dbReference type="Proteomes" id="UP000029643"/>
    </source>
</evidence>
<keyword evidence="5 9" id="KW-0560">Oxidoreductase</keyword>
<comment type="catalytic activity">
    <reaction evidence="7">
        <text>a quinone + NADH + H(+) = a quinol + NAD(+)</text>
        <dbReference type="Rhea" id="RHEA:46160"/>
        <dbReference type="ChEBI" id="CHEBI:15378"/>
        <dbReference type="ChEBI" id="CHEBI:24646"/>
        <dbReference type="ChEBI" id="CHEBI:57540"/>
        <dbReference type="ChEBI" id="CHEBI:57945"/>
        <dbReference type="ChEBI" id="CHEBI:132124"/>
        <dbReference type="EC" id="1.6.5.9"/>
    </reaction>
</comment>
<dbReference type="PANTHER" id="PTHR43706:SF47">
    <property type="entry name" value="EXTERNAL NADH-UBIQUINONE OXIDOREDUCTASE 1, MITOCHONDRIAL-RELATED"/>
    <property type="match status" value="1"/>
</dbReference>
<organism evidence="9 10">
    <name type="scientific">Algibacter lectus</name>
    <dbReference type="NCBI Taxonomy" id="221126"/>
    <lineage>
        <taxon>Bacteria</taxon>
        <taxon>Pseudomonadati</taxon>
        <taxon>Bacteroidota</taxon>
        <taxon>Flavobacteriia</taxon>
        <taxon>Flavobacteriales</taxon>
        <taxon>Flavobacteriaceae</taxon>
        <taxon>Algibacter</taxon>
    </lineage>
</organism>
<dbReference type="InterPro" id="IPR045024">
    <property type="entry name" value="NDH-2"/>
</dbReference>
<dbReference type="SUPFAM" id="SSF51905">
    <property type="entry name" value="FAD/NAD(P)-binding domain"/>
    <property type="match status" value="1"/>
</dbReference>
<dbReference type="Gene3D" id="3.50.50.100">
    <property type="match status" value="1"/>
</dbReference>
<dbReference type="EC" id="1.6.5.9" evidence="2"/>
<dbReference type="EMBL" id="BBNU01000027">
    <property type="protein sequence ID" value="GAL82376.1"/>
    <property type="molecule type" value="Genomic_DNA"/>
</dbReference>
<dbReference type="RefSeq" id="WP_369450851.1">
    <property type="nucleotide sequence ID" value="NZ_BBNU01000027.1"/>
</dbReference>
<name>A0A090WZI1_9FLAO</name>
<accession>A0A090WZI1</accession>
<evidence type="ECO:0000313" key="9">
    <source>
        <dbReference type="EMBL" id="GAL82376.1"/>
    </source>
</evidence>
<evidence type="ECO:0000256" key="4">
    <source>
        <dbReference type="ARBA" id="ARBA00022827"/>
    </source>
</evidence>
<protein>
    <recommendedName>
        <fullName evidence="2">NADH:ubiquinone reductase (non-electrogenic)</fullName>
        <ecNumber evidence="2">1.6.5.9</ecNumber>
    </recommendedName>
</protein>
<evidence type="ECO:0000259" key="8">
    <source>
        <dbReference type="Pfam" id="PF07992"/>
    </source>
</evidence>
<keyword evidence="3" id="KW-0285">Flavoprotein</keyword>
<keyword evidence="4" id="KW-0274">FAD</keyword>
<dbReference type="InterPro" id="IPR036188">
    <property type="entry name" value="FAD/NAD-bd_sf"/>
</dbReference>
<comment type="similarity">
    <text evidence="1">Belongs to the NADH dehydrogenase family.</text>
</comment>
<evidence type="ECO:0000256" key="6">
    <source>
        <dbReference type="ARBA" id="ARBA00023027"/>
    </source>
</evidence>
<evidence type="ECO:0000256" key="2">
    <source>
        <dbReference type="ARBA" id="ARBA00012637"/>
    </source>
</evidence>
<dbReference type="AlphaFoldDB" id="A0A090WZI1"/>
<dbReference type="PANTHER" id="PTHR43706">
    <property type="entry name" value="NADH DEHYDROGENASE"/>
    <property type="match status" value="1"/>
</dbReference>